<dbReference type="InterPro" id="IPR045865">
    <property type="entry name" value="ACT-like_dom_sf"/>
</dbReference>
<evidence type="ECO:0000256" key="8">
    <source>
        <dbReference type="ARBA" id="ARBA00022840"/>
    </source>
</evidence>
<evidence type="ECO:0000256" key="6">
    <source>
        <dbReference type="ARBA" id="ARBA00022741"/>
    </source>
</evidence>
<evidence type="ECO:0000313" key="15">
    <source>
        <dbReference type="EMBL" id="CAD8583168.1"/>
    </source>
</evidence>
<keyword evidence="8" id="KW-0067">ATP-binding</keyword>
<evidence type="ECO:0000256" key="2">
    <source>
        <dbReference type="ARBA" id="ARBA00010507"/>
    </source>
</evidence>
<dbReference type="Gene3D" id="1.10.510.10">
    <property type="entry name" value="Transferase(Phosphotransferase) domain 1"/>
    <property type="match status" value="1"/>
</dbReference>
<dbReference type="InterPro" id="IPR001245">
    <property type="entry name" value="Ser-Thr/Tyr_kinase_cat_dom"/>
</dbReference>
<dbReference type="InterPro" id="IPR008271">
    <property type="entry name" value="Ser/Thr_kinase_AS"/>
</dbReference>
<evidence type="ECO:0000256" key="11">
    <source>
        <dbReference type="ARBA" id="ARBA00047899"/>
    </source>
</evidence>
<evidence type="ECO:0000256" key="9">
    <source>
        <dbReference type="ARBA" id="ARBA00023136"/>
    </source>
</evidence>
<comment type="similarity">
    <text evidence="2">Belongs to the protein kinase superfamily. TKL Ser/Thr protein kinase family. RAF subfamily.</text>
</comment>
<dbReference type="GO" id="GO:0005524">
    <property type="term" value="F:ATP binding"/>
    <property type="evidence" value="ECO:0007669"/>
    <property type="project" value="UniProtKB-KW"/>
</dbReference>
<organism evidence="15">
    <name type="scientific">Micromonas pusilla</name>
    <name type="common">Picoplanktonic green alga</name>
    <name type="synonym">Chromulina pusilla</name>
    <dbReference type="NCBI Taxonomy" id="38833"/>
    <lineage>
        <taxon>Eukaryota</taxon>
        <taxon>Viridiplantae</taxon>
        <taxon>Chlorophyta</taxon>
        <taxon>Mamiellophyceae</taxon>
        <taxon>Mamiellales</taxon>
        <taxon>Mamiellaceae</taxon>
        <taxon>Micromonas</taxon>
    </lineage>
</organism>
<evidence type="ECO:0000259" key="14">
    <source>
        <dbReference type="PROSITE" id="PS51671"/>
    </source>
</evidence>
<accession>A0A7S0KIX0</accession>
<comment type="catalytic activity">
    <reaction evidence="11">
        <text>L-threonyl-[protein] + ATP = O-phospho-L-threonyl-[protein] + ADP + H(+)</text>
        <dbReference type="Rhea" id="RHEA:46608"/>
        <dbReference type="Rhea" id="RHEA-COMP:11060"/>
        <dbReference type="Rhea" id="RHEA-COMP:11605"/>
        <dbReference type="ChEBI" id="CHEBI:15378"/>
        <dbReference type="ChEBI" id="CHEBI:30013"/>
        <dbReference type="ChEBI" id="CHEBI:30616"/>
        <dbReference type="ChEBI" id="CHEBI:61977"/>
        <dbReference type="ChEBI" id="CHEBI:456216"/>
        <dbReference type="EC" id="2.7.11.1"/>
    </reaction>
</comment>
<feature type="domain" description="Protein kinase" evidence="13">
    <location>
        <begin position="248"/>
        <end position="505"/>
    </location>
</feature>
<dbReference type="PANTHER" id="PTHR44329:SF261">
    <property type="entry name" value="ZINC FINGER CONTAINING PROTEIN KINASE-RELATED"/>
    <property type="match status" value="1"/>
</dbReference>
<dbReference type="PANTHER" id="PTHR44329">
    <property type="entry name" value="SERINE/THREONINE-PROTEIN KINASE TNNI3K-RELATED"/>
    <property type="match status" value="1"/>
</dbReference>
<dbReference type="GO" id="GO:0004713">
    <property type="term" value="F:protein tyrosine kinase activity"/>
    <property type="evidence" value="ECO:0007669"/>
    <property type="project" value="UniProtKB-KW"/>
</dbReference>
<evidence type="ECO:0000256" key="1">
    <source>
        <dbReference type="ARBA" id="ARBA00004308"/>
    </source>
</evidence>
<name>A0A7S0KIX0_MICPS</name>
<comment type="catalytic activity">
    <reaction evidence="12">
        <text>L-seryl-[protein] + ATP = O-phospho-L-seryl-[protein] + ADP + H(+)</text>
        <dbReference type="Rhea" id="RHEA:17989"/>
        <dbReference type="Rhea" id="RHEA-COMP:9863"/>
        <dbReference type="Rhea" id="RHEA-COMP:11604"/>
        <dbReference type="ChEBI" id="CHEBI:15378"/>
        <dbReference type="ChEBI" id="CHEBI:29999"/>
        <dbReference type="ChEBI" id="CHEBI:30616"/>
        <dbReference type="ChEBI" id="CHEBI:83421"/>
        <dbReference type="ChEBI" id="CHEBI:456216"/>
        <dbReference type="EC" id="2.7.11.1"/>
    </reaction>
</comment>
<dbReference type="FunFam" id="3.30.200.20:FF:000060">
    <property type="entry name" value="Serine/threonine-protein kinase isoform 1"/>
    <property type="match status" value="1"/>
</dbReference>
<dbReference type="CDD" id="cd13999">
    <property type="entry name" value="STKc_MAP3K-like"/>
    <property type="match status" value="1"/>
</dbReference>
<dbReference type="AlphaFoldDB" id="A0A7S0KIX0"/>
<dbReference type="FunFam" id="1.10.510.10:FF:001512">
    <property type="entry name" value="Receptor tyrosine-protein kinase erbB-2"/>
    <property type="match status" value="1"/>
</dbReference>
<reference evidence="15" key="1">
    <citation type="submission" date="2021-01" db="EMBL/GenBank/DDBJ databases">
        <authorList>
            <person name="Corre E."/>
            <person name="Pelletier E."/>
            <person name="Niang G."/>
            <person name="Scheremetjew M."/>
            <person name="Finn R."/>
            <person name="Kale V."/>
            <person name="Holt S."/>
            <person name="Cochrane G."/>
            <person name="Meng A."/>
            <person name="Brown T."/>
            <person name="Cohen L."/>
        </authorList>
    </citation>
    <scope>NUCLEOTIDE SEQUENCE</scope>
    <source>
        <strain evidence="15">CCMP494</strain>
    </source>
</reference>
<keyword evidence="10" id="KW-0829">Tyrosine-protein kinase</keyword>
<dbReference type="SUPFAM" id="SSF55021">
    <property type="entry name" value="ACT-like"/>
    <property type="match status" value="1"/>
</dbReference>
<dbReference type="PROSITE" id="PS00108">
    <property type="entry name" value="PROTEIN_KINASE_ST"/>
    <property type="match status" value="1"/>
</dbReference>
<dbReference type="GO" id="GO:0012505">
    <property type="term" value="C:endomembrane system"/>
    <property type="evidence" value="ECO:0007669"/>
    <property type="project" value="UniProtKB-SubCell"/>
</dbReference>
<dbReference type="InterPro" id="IPR000719">
    <property type="entry name" value="Prot_kinase_dom"/>
</dbReference>
<dbReference type="EMBL" id="HBEV01005144">
    <property type="protein sequence ID" value="CAD8583168.1"/>
    <property type="molecule type" value="Transcribed_RNA"/>
</dbReference>
<dbReference type="InterPro" id="IPR011009">
    <property type="entry name" value="Kinase-like_dom_sf"/>
</dbReference>
<protein>
    <recommendedName>
        <fullName evidence="3">non-specific serine/threonine protein kinase</fullName>
        <ecNumber evidence="3">2.7.11.1</ecNumber>
    </recommendedName>
</protein>
<evidence type="ECO:0000256" key="10">
    <source>
        <dbReference type="ARBA" id="ARBA00023137"/>
    </source>
</evidence>
<dbReference type="GO" id="GO:0050793">
    <property type="term" value="P:regulation of developmental process"/>
    <property type="evidence" value="ECO:0007669"/>
    <property type="project" value="UniProtKB-ARBA"/>
</dbReference>
<keyword evidence="6" id="KW-0547">Nucleotide-binding</keyword>
<proteinExistence type="inferred from homology"/>
<dbReference type="Pfam" id="PF07714">
    <property type="entry name" value="PK_Tyr_Ser-Thr"/>
    <property type="match status" value="1"/>
</dbReference>
<evidence type="ECO:0000256" key="3">
    <source>
        <dbReference type="ARBA" id="ARBA00012513"/>
    </source>
</evidence>
<evidence type="ECO:0000256" key="5">
    <source>
        <dbReference type="ARBA" id="ARBA00022679"/>
    </source>
</evidence>
<keyword evidence="4" id="KW-0723">Serine/threonine-protein kinase</keyword>
<sequence>MTPPVVPRASKEQVALKVVDRLKDTWAEIGDDPNLEMALKRHLMRLPRRYALDIHNLEDLMTHMRLLERSAVEKPGGVLCESRGIRVSTVLGDMSNSTENMEVASSPGATKRLRAPTFGSSFNLHTLEEHLGGEAGASRAAYEIAFSGLNRPRMLSRVSTALFDIGLNISEAHVFCSDDGYALDVFVVTGWRADDEATLNEKLQRRLDQVNWDEGVKPGTSDGATMGEGEKALAGASDSEWEIQEVQLNFMEKIASGAFGVLYRGSYCGQEVAIKVLKTGGKSSQEEVYREFAQELSILRKVRHKNIVQLIGAMTKPPRLCLVTEFMKGGSALQYLHQRAPLKLNQLLKLSSGVALGMDYLHKVNVIHRDLKTANLLMDENEVVKVADFGVARVKATDGKAMTAETGTYRWMAPEVISHQKYDHKCDVFSFGILMWELVSGGDIPYPGYTPLQAAVGVVQRGLRPTVPPLCHPVLSQVMQYCWQPDPWARPEFEQIVELLKHTDSQTENVPNKGFFSKLRKSMTTSSKG</sequence>
<evidence type="ECO:0000256" key="12">
    <source>
        <dbReference type="ARBA" id="ARBA00048679"/>
    </source>
</evidence>
<dbReference type="InterPro" id="IPR002912">
    <property type="entry name" value="ACT_dom"/>
</dbReference>
<dbReference type="InterPro" id="IPR051681">
    <property type="entry name" value="Ser/Thr_Kinases-Pseudokinases"/>
</dbReference>
<keyword evidence="7" id="KW-0418">Kinase</keyword>
<gene>
    <name evidence="15" type="ORF">MSP1404_LOCUS3918</name>
</gene>
<dbReference type="EC" id="2.7.11.1" evidence="3"/>
<keyword evidence="5" id="KW-0808">Transferase</keyword>
<dbReference type="SUPFAM" id="SSF56112">
    <property type="entry name" value="Protein kinase-like (PK-like)"/>
    <property type="match status" value="1"/>
</dbReference>
<dbReference type="PROSITE" id="PS51671">
    <property type="entry name" value="ACT"/>
    <property type="match status" value="1"/>
</dbReference>
<dbReference type="PROSITE" id="PS50011">
    <property type="entry name" value="PROTEIN_KINASE_DOM"/>
    <property type="match status" value="1"/>
</dbReference>
<keyword evidence="9" id="KW-0472">Membrane</keyword>
<evidence type="ECO:0000256" key="7">
    <source>
        <dbReference type="ARBA" id="ARBA00022777"/>
    </source>
</evidence>
<feature type="domain" description="ACT" evidence="14">
    <location>
        <begin position="143"/>
        <end position="218"/>
    </location>
</feature>
<dbReference type="Gene3D" id="3.30.200.20">
    <property type="entry name" value="Phosphorylase Kinase, domain 1"/>
    <property type="match status" value="1"/>
</dbReference>
<dbReference type="SMART" id="SM00220">
    <property type="entry name" value="S_TKc"/>
    <property type="match status" value="1"/>
</dbReference>
<evidence type="ECO:0000259" key="13">
    <source>
        <dbReference type="PROSITE" id="PS50011"/>
    </source>
</evidence>
<dbReference type="GO" id="GO:0004674">
    <property type="term" value="F:protein serine/threonine kinase activity"/>
    <property type="evidence" value="ECO:0007669"/>
    <property type="project" value="UniProtKB-KW"/>
</dbReference>
<evidence type="ECO:0000256" key="4">
    <source>
        <dbReference type="ARBA" id="ARBA00022527"/>
    </source>
</evidence>
<comment type="subcellular location">
    <subcellularLocation>
        <location evidence="1">Endomembrane system</location>
    </subcellularLocation>
</comment>
<dbReference type="GO" id="GO:0048468">
    <property type="term" value="P:cell development"/>
    <property type="evidence" value="ECO:0007669"/>
    <property type="project" value="UniProtKB-ARBA"/>
</dbReference>
<dbReference type="PRINTS" id="PR00109">
    <property type="entry name" value="TYRKINASE"/>
</dbReference>